<dbReference type="Pfam" id="PF01253">
    <property type="entry name" value="SUI1"/>
    <property type="match status" value="1"/>
</dbReference>
<dbReference type="PROSITE" id="PS50890">
    <property type="entry name" value="PUA"/>
    <property type="match status" value="1"/>
</dbReference>
<dbReference type="EMBL" id="CP097504">
    <property type="protein sequence ID" value="URD89554.1"/>
    <property type="molecule type" value="Genomic_DNA"/>
</dbReference>
<dbReference type="Gene3D" id="3.30.780.10">
    <property type="entry name" value="SUI1-like domain"/>
    <property type="match status" value="1"/>
</dbReference>
<accession>A0A9E7F4Z7</accession>
<dbReference type="Gene3D" id="3.10.400.20">
    <property type="match status" value="1"/>
</dbReference>
<evidence type="ECO:0000259" key="2">
    <source>
        <dbReference type="PROSITE" id="PS50296"/>
    </source>
</evidence>
<dbReference type="InterPro" id="IPR048248">
    <property type="entry name" value="PUA_eIF2d-like"/>
</dbReference>
<dbReference type="Pfam" id="PF26291">
    <property type="entry name" value="SWIB_eIF2D"/>
    <property type="match status" value="1"/>
</dbReference>
<dbReference type="InterPro" id="IPR048247">
    <property type="entry name" value="eIF2D_N"/>
</dbReference>
<dbReference type="CDD" id="cd11610">
    <property type="entry name" value="eIF2D_N"/>
    <property type="match status" value="1"/>
</dbReference>
<dbReference type="PANTHER" id="PTHR12217">
    <property type="entry name" value="EUKARYOTIC TRANSLATION INITIATION FACTOR 2D"/>
    <property type="match status" value="1"/>
</dbReference>
<protein>
    <submittedName>
        <fullName evidence="3">Translation initiation factor SUI1</fullName>
    </submittedName>
</protein>
<dbReference type="Pfam" id="PF17832">
    <property type="entry name" value="Pre-PUA"/>
    <property type="match status" value="1"/>
</dbReference>
<dbReference type="FunFam" id="3.10.400.20:FF:000003">
    <property type="entry name" value="Eukaryotic translation initiation factor 2D isoform A"/>
    <property type="match status" value="1"/>
</dbReference>
<name>A0A9E7F4Z7_9LILI</name>
<dbReference type="SUPFAM" id="SSF47592">
    <property type="entry name" value="SWIB/MDM2 domain"/>
    <property type="match status" value="1"/>
</dbReference>
<keyword evidence="1" id="KW-0963">Cytoplasm</keyword>
<dbReference type="Proteomes" id="UP001055439">
    <property type="component" value="Chromosome 2"/>
</dbReference>
<proteinExistence type="predicted"/>
<dbReference type="GO" id="GO:0003743">
    <property type="term" value="F:translation initiation factor activity"/>
    <property type="evidence" value="ECO:0007669"/>
    <property type="project" value="UniProtKB-KW"/>
</dbReference>
<keyword evidence="3" id="KW-0396">Initiation factor</keyword>
<dbReference type="InterPro" id="IPR036877">
    <property type="entry name" value="SUI1_dom_sf"/>
</dbReference>
<organism evidence="3 4">
    <name type="scientific">Musa troglodytarum</name>
    <name type="common">fe'i banana</name>
    <dbReference type="NCBI Taxonomy" id="320322"/>
    <lineage>
        <taxon>Eukaryota</taxon>
        <taxon>Viridiplantae</taxon>
        <taxon>Streptophyta</taxon>
        <taxon>Embryophyta</taxon>
        <taxon>Tracheophyta</taxon>
        <taxon>Spermatophyta</taxon>
        <taxon>Magnoliopsida</taxon>
        <taxon>Liliopsida</taxon>
        <taxon>Zingiberales</taxon>
        <taxon>Musaceae</taxon>
        <taxon>Musa</taxon>
    </lineage>
</organism>
<dbReference type="CDD" id="cd11608">
    <property type="entry name" value="eIF2D_C"/>
    <property type="match status" value="1"/>
</dbReference>
<gene>
    <name evidence="3" type="ORF">MUK42_27183</name>
</gene>
<dbReference type="PROSITE" id="PS50296">
    <property type="entry name" value="SUI1"/>
    <property type="match status" value="1"/>
</dbReference>
<reference evidence="3" key="1">
    <citation type="submission" date="2022-05" db="EMBL/GenBank/DDBJ databases">
        <title>The Musa troglodytarum L. genome provides insights into the mechanism of non-climacteric behaviour and enrichment of carotenoids.</title>
        <authorList>
            <person name="Wang J."/>
        </authorList>
    </citation>
    <scope>NUCLEOTIDE SEQUENCE</scope>
    <source>
        <tissue evidence="3">Leaf</tissue>
    </source>
</reference>
<dbReference type="InterPro" id="IPR057429">
    <property type="entry name" value="WH_eIF2D"/>
</dbReference>
<evidence type="ECO:0000313" key="3">
    <source>
        <dbReference type="EMBL" id="URD89559.1"/>
    </source>
</evidence>
<dbReference type="InterPro" id="IPR036885">
    <property type="entry name" value="SWIB_MDM2_dom_sf"/>
</dbReference>
<dbReference type="InterPro" id="IPR058886">
    <property type="entry name" value="SWIB_eIF2D"/>
</dbReference>
<feature type="domain" description="SUI1" evidence="2">
    <location>
        <begin position="584"/>
        <end position="657"/>
    </location>
</feature>
<evidence type="ECO:0000256" key="1">
    <source>
        <dbReference type="ARBA" id="ARBA00022490"/>
    </source>
</evidence>
<dbReference type="SUPFAM" id="SSF88697">
    <property type="entry name" value="PUA domain-like"/>
    <property type="match status" value="1"/>
</dbReference>
<dbReference type="GO" id="GO:0001731">
    <property type="term" value="P:formation of translation preinitiation complex"/>
    <property type="evidence" value="ECO:0007669"/>
    <property type="project" value="InterPro"/>
</dbReference>
<sequence length="688" mass="75929">MAKRKPIGSKSWLSRAPIGPLHREGCHTADFHLCLRAPLLSSTPVSSSRPLAKTQGFSFVIMFKKPVEAKLLQRLSGADKKKLRRTTKERFPHASDADIDEILPPKVDITVAKYTNRVHVYVIEGGLPMLFDIDGRGTEIYPTVYALWKVPELLPSFLLKGGEVSRYVIGGADLMFPGISIPPEGLPSFLSGQPWAVKVPGNPAPIAVGATTMSSSEALKAGLRGKALRITHYYRDYLWQSAEGHYIPNAGFLEDVVMEDPNLLSVSQPSDEPLDASNDADHVNTSERDCVDISNIHASTDIDAPLNLDVTDQISKEITADISGLKVSDNVTAEEPSDEKEQQTLSSEEIDALLDKCLLQALHTTVKDKDLPMPGSTLWSNHVLPCRPSGITLDIKKSSHKKLSKWLQSKSSAGLISAKEDKYKKEVMLLGINRGHQEFMAFKPEKRVPENAEQRHDNSVSEVAHTKLQLEVVEVYKPSTHVKSIFTAVGADTGSYYSASDATDIAFRYVEKENLVKPTDKAMVVLDAALCDALYKGTIKKGSTYPTEVHKKDLGSTFLSRMQIHHRVSKGNEVAVRKGAVRPIQIMTERRQGNKKVTRVSGLETFLMDADSLASELQKKFACSTSVGEIPGKKGQHEVLVQGGVIDDLAKHLVDHYGIPKRYIELLGSVRFLSHFLVVLPLQFYLVR</sequence>
<dbReference type="InterPro" id="IPR041366">
    <property type="entry name" value="Pre-PUA"/>
</dbReference>
<keyword evidence="4" id="KW-1185">Reference proteome</keyword>
<dbReference type="EMBL" id="CP097504">
    <property type="protein sequence ID" value="URD89559.1"/>
    <property type="molecule type" value="Genomic_DNA"/>
</dbReference>
<dbReference type="AlphaFoldDB" id="A0A9E7F4Z7"/>
<dbReference type="SUPFAM" id="SSF55159">
    <property type="entry name" value="eIF1-like"/>
    <property type="match status" value="1"/>
</dbReference>
<dbReference type="FunFam" id="3.30.780.10:FF:000008">
    <property type="entry name" value="eukaryotic translation initiation factor 2D"/>
    <property type="match status" value="1"/>
</dbReference>
<dbReference type="PANTHER" id="PTHR12217:SF4">
    <property type="entry name" value="EUKARYOTIC TRANSLATION INITIATION FACTOR 2D"/>
    <property type="match status" value="1"/>
</dbReference>
<dbReference type="InterPro" id="IPR039757">
    <property type="entry name" value="EIF2D"/>
</dbReference>
<keyword evidence="3" id="KW-0648">Protein biosynthesis</keyword>
<dbReference type="Pfam" id="PF25304">
    <property type="entry name" value="WHD_eIF2D"/>
    <property type="match status" value="1"/>
</dbReference>
<dbReference type="InterPro" id="IPR015947">
    <property type="entry name" value="PUA-like_sf"/>
</dbReference>
<dbReference type="Pfam" id="PF26292">
    <property type="entry name" value="PUA_elF2D"/>
    <property type="match status" value="1"/>
</dbReference>
<dbReference type="InterPro" id="IPR039759">
    <property type="entry name" value="eIF2D_SUI1"/>
</dbReference>
<dbReference type="InterPro" id="IPR001950">
    <property type="entry name" value="SUI1"/>
</dbReference>
<dbReference type="CDD" id="cd21156">
    <property type="entry name" value="PUA_eIF2d-like"/>
    <property type="match status" value="1"/>
</dbReference>
<dbReference type="OrthoDB" id="199771at2759"/>
<evidence type="ECO:0000313" key="4">
    <source>
        <dbReference type="Proteomes" id="UP001055439"/>
    </source>
</evidence>